<evidence type="ECO:0000313" key="2">
    <source>
        <dbReference type="EMBL" id="KAL0915682.1"/>
    </source>
</evidence>
<protein>
    <recommendedName>
        <fullName evidence="1">ABC transporter domain-containing protein</fullName>
    </recommendedName>
</protein>
<name>A0ABD0UZC1_DENTH</name>
<evidence type="ECO:0000313" key="3">
    <source>
        <dbReference type="Proteomes" id="UP001552299"/>
    </source>
</evidence>
<organism evidence="2 3">
    <name type="scientific">Dendrobium thyrsiflorum</name>
    <name type="common">Pinecone-like raceme dendrobium</name>
    <name type="synonym">Orchid</name>
    <dbReference type="NCBI Taxonomy" id="117978"/>
    <lineage>
        <taxon>Eukaryota</taxon>
        <taxon>Viridiplantae</taxon>
        <taxon>Streptophyta</taxon>
        <taxon>Embryophyta</taxon>
        <taxon>Tracheophyta</taxon>
        <taxon>Spermatophyta</taxon>
        <taxon>Magnoliopsida</taxon>
        <taxon>Liliopsida</taxon>
        <taxon>Asparagales</taxon>
        <taxon>Orchidaceae</taxon>
        <taxon>Epidendroideae</taxon>
        <taxon>Malaxideae</taxon>
        <taxon>Dendrobiinae</taxon>
        <taxon>Dendrobium</taxon>
    </lineage>
</organism>
<dbReference type="SUPFAM" id="SSF52540">
    <property type="entry name" value="P-loop containing nucleoside triphosphate hydrolases"/>
    <property type="match status" value="1"/>
</dbReference>
<dbReference type="Proteomes" id="UP001552299">
    <property type="component" value="Unassembled WGS sequence"/>
</dbReference>
<dbReference type="InterPro" id="IPR003439">
    <property type="entry name" value="ABC_transporter-like_ATP-bd"/>
</dbReference>
<evidence type="ECO:0000259" key="1">
    <source>
        <dbReference type="Pfam" id="PF00005"/>
    </source>
</evidence>
<dbReference type="AlphaFoldDB" id="A0ABD0UZC1"/>
<dbReference type="PANTHER" id="PTHR48040">
    <property type="entry name" value="PLEIOTROPIC DRUG RESISTANCE PROTEIN 1-LIKE ISOFORM X1"/>
    <property type="match status" value="1"/>
</dbReference>
<proteinExistence type="predicted"/>
<feature type="domain" description="ABC transporter" evidence="1">
    <location>
        <begin position="47"/>
        <end position="139"/>
    </location>
</feature>
<sequence length="213" mass="23693">MHLTVETECHIGRRALPTLINATQNMIESTLGTIGIRLAKRTRLHILNNISGVIKPSRLTLLLGPPSSGKTTLLKALAGRLDPTLKVGGMVTYNGYKMEEFVVQKTSAYISQNNIHSPELTVRETIDFAARCHELLSVLVKREKDAGLSPSAKVDFIMKMSVYTYVMLIGALVDTCNTSSPQLRNNSETMVTKPKTAARRGWRWVMFTQEMES</sequence>
<dbReference type="Gene3D" id="3.40.50.300">
    <property type="entry name" value="P-loop containing nucleotide triphosphate hydrolases"/>
    <property type="match status" value="1"/>
</dbReference>
<dbReference type="EMBL" id="JANQDX010000012">
    <property type="protein sequence ID" value="KAL0915682.1"/>
    <property type="molecule type" value="Genomic_DNA"/>
</dbReference>
<dbReference type="InterPro" id="IPR027417">
    <property type="entry name" value="P-loop_NTPase"/>
</dbReference>
<comment type="caution">
    <text evidence="2">The sequence shown here is derived from an EMBL/GenBank/DDBJ whole genome shotgun (WGS) entry which is preliminary data.</text>
</comment>
<gene>
    <name evidence="2" type="ORF">M5K25_016119</name>
</gene>
<accession>A0ABD0UZC1</accession>
<keyword evidence="3" id="KW-1185">Reference proteome</keyword>
<reference evidence="2 3" key="1">
    <citation type="journal article" date="2024" name="Plant Biotechnol. J.">
        <title>Dendrobium thyrsiflorum genome and its molecular insights into genes involved in important horticultural traits.</title>
        <authorList>
            <person name="Chen B."/>
            <person name="Wang J.Y."/>
            <person name="Zheng P.J."/>
            <person name="Li K.L."/>
            <person name="Liang Y.M."/>
            <person name="Chen X.F."/>
            <person name="Zhang C."/>
            <person name="Zhao X."/>
            <person name="He X."/>
            <person name="Zhang G.Q."/>
            <person name="Liu Z.J."/>
            <person name="Xu Q."/>
        </authorList>
    </citation>
    <scope>NUCLEOTIDE SEQUENCE [LARGE SCALE GENOMIC DNA]</scope>
    <source>
        <strain evidence="2">GZMU011</strain>
    </source>
</reference>
<dbReference type="Pfam" id="PF00005">
    <property type="entry name" value="ABC_tran"/>
    <property type="match status" value="1"/>
</dbReference>
<dbReference type="PANTHER" id="PTHR48040:SF28">
    <property type="entry name" value="ABC TRANSPORTER G FAMILY MEMBER 39-LIKE"/>
    <property type="match status" value="1"/>
</dbReference>